<feature type="domain" description="DUF2510" evidence="3">
    <location>
        <begin position="7"/>
        <end position="39"/>
    </location>
</feature>
<proteinExistence type="predicted"/>
<sequence length="307" mass="31184">MSNATPPGWYPDVNTPGSERWWDGTAWTGHARPAAVTQPPGLQPQAARGSAGTSARTVAMTVAGLVVVAVAVTGFLMLGGDGDGTPAVSATGSSAPPTATDSASATGPTPSDDPEESDDDPTVLVDQLNGVTLPVPDGWEKPEDTLEDDPTMRTVGSYACPGDSGSFCHHGTVTVHTANGTDLTDMKALAEDDIGTAADHAYEEDTVGDLIHGGITSHKDLASKQVTVAGRSGYLVRRQVTTGKGPGGYVESLVFPSAVGSETPVIVRFAFDAGQDALPLSLMDTITEGIRPIGDSTSGGVGSSVAP</sequence>
<name>A0AAU3H046_9ACTN</name>
<feature type="transmembrane region" description="Helical" evidence="2">
    <location>
        <begin position="58"/>
        <end position="78"/>
    </location>
</feature>
<feature type="region of interest" description="Disordered" evidence="1">
    <location>
        <begin position="1"/>
        <end position="25"/>
    </location>
</feature>
<feature type="compositionally biased region" description="Acidic residues" evidence="1">
    <location>
        <begin position="112"/>
        <end position="121"/>
    </location>
</feature>
<keyword evidence="2" id="KW-0472">Membrane</keyword>
<accession>A0AAU3H046</accession>
<dbReference type="InterPro" id="IPR018929">
    <property type="entry name" value="DUF2510"/>
</dbReference>
<keyword evidence="2" id="KW-0812">Transmembrane</keyword>
<keyword evidence="2" id="KW-1133">Transmembrane helix</keyword>
<evidence type="ECO:0000259" key="3">
    <source>
        <dbReference type="Pfam" id="PF10708"/>
    </source>
</evidence>
<gene>
    <name evidence="4" type="ORF">OG626_30170</name>
</gene>
<dbReference type="EMBL" id="CP109535">
    <property type="protein sequence ID" value="WTY98860.1"/>
    <property type="molecule type" value="Genomic_DNA"/>
</dbReference>
<dbReference type="Pfam" id="PF10708">
    <property type="entry name" value="DUF2510"/>
    <property type="match status" value="1"/>
</dbReference>
<reference evidence="4" key="1">
    <citation type="submission" date="2022-10" db="EMBL/GenBank/DDBJ databases">
        <title>The complete genomes of actinobacterial strains from the NBC collection.</title>
        <authorList>
            <person name="Joergensen T.S."/>
            <person name="Alvarez Arevalo M."/>
            <person name="Sterndorff E.B."/>
            <person name="Faurdal D."/>
            <person name="Vuksanovic O."/>
            <person name="Mourched A.-S."/>
            <person name="Charusanti P."/>
            <person name="Shaw S."/>
            <person name="Blin K."/>
            <person name="Weber T."/>
        </authorList>
    </citation>
    <scope>NUCLEOTIDE SEQUENCE</scope>
    <source>
        <strain evidence="4">NBC_01401</strain>
    </source>
</reference>
<evidence type="ECO:0000256" key="1">
    <source>
        <dbReference type="SAM" id="MobiDB-lite"/>
    </source>
</evidence>
<dbReference type="AlphaFoldDB" id="A0AAU3H046"/>
<evidence type="ECO:0000313" key="4">
    <source>
        <dbReference type="EMBL" id="WTY98860.1"/>
    </source>
</evidence>
<organism evidence="4">
    <name type="scientific">Streptomyces sp. NBC_01401</name>
    <dbReference type="NCBI Taxonomy" id="2903854"/>
    <lineage>
        <taxon>Bacteria</taxon>
        <taxon>Bacillati</taxon>
        <taxon>Actinomycetota</taxon>
        <taxon>Actinomycetes</taxon>
        <taxon>Kitasatosporales</taxon>
        <taxon>Streptomycetaceae</taxon>
        <taxon>Streptomyces</taxon>
    </lineage>
</organism>
<protein>
    <submittedName>
        <fullName evidence="4">DUF2510 domain-containing protein</fullName>
    </submittedName>
</protein>
<evidence type="ECO:0000256" key="2">
    <source>
        <dbReference type="SAM" id="Phobius"/>
    </source>
</evidence>
<feature type="region of interest" description="Disordered" evidence="1">
    <location>
        <begin position="87"/>
        <end position="150"/>
    </location>
</feature>
<feature type="compositionally biased region" description="Low complexity" evidence="1">
    <location>
        <begin position="87"/>
        <end position="110"/>
    </location>
</feature>